<dbReference type="UniPathway" id="UPA00047">
    <property type="reaction ID" value="UER00057"/>
</dbReference>
<evidence type="ECO:0000256" key="14">
    <source>
        <dbReference type="ARBA" id="ARBA00029490"/>
    </source>
</evidence>
<dbReference type="FunFam" id="3.50.30.80:FF:000001">
    <property type="entry name" value="Dihydroxy-acid dehydratase"/>
    <property type="match status" value="1"/>
</dbReference>
<feature type="domain" description="Dihydroxy-acid/6-phosphogluconate dehydratase N-terminal" evidence="16">
    <location>
        <begin position="38"/>
        <end position="353"/>
    </location>
</feature>
<keyword evidence="5" id="KW-0479">Metal-binding</keyword>
<dbReference type="Gene3D" id="3.50.30.80">
    <property type="entry name" value="IlvD/EDD C-terminal domain-like"/>
    <property type="match status" value="1"/>
</dbReference>
<evidence type="ECO:0000256" key="7">
    <source>
        <dbReference type="ARBA" id="ARBA00023004"/>
    </source>
</evidence>
<comment type="similarity">
    <text evidence="2">Belongs to the IlvD/Edd family.</text>
</comment>
<dbReference type="HAMAP" id="MF_00012">
    <property type="entry name" value="IlvD"/>
    <property type="match status" value="1"/>
</dbReference>
<evidence type="ECO:0000256" key="5">
    <source>
        <dbReference type="ARBA" id="ARBA00022723"/>
    </source>
</evidence>
<comment type="catalytic activity">
    <reaction evidence="11">
        <text>(2R)-2,3-dihydroxy-3-methylbutanoate = 3-methyl-2-oxobutanoate + H2O</text>
        <dbReference type="Rhea" id="RHEA:24809"/>
        <dbReference type="ChEBI" id="CHEBI:11851"/>
        <dbReference type="ChEBI" id="CHEBI:15377"/>
        <dbReference type="ChEBI" id="CHEBI:49072"/>
        <dbReference type="EC" id="4.2.1.9"/>
    </reaction>
    <physiologicalReaction direction="left-to-right" evidence="11">
        <dbReference type="Rhea" id="RHEA:24810"/>
    </physiologicalReaction>
</comment>
<organism evidence="18">
    <name type="scientific">marine metagenome</name>
    <dbReference type="NCBI Taxonomy" id="408172"/>
    <lineage>
        <taxon>unclassified sequences</taxon>
        <taxon>metagenomes</taxon>
        <taxon>ecological metagenomes</taxon>
    </lineage>
</organism>
<dbReference type="InterPro" id="IPR004404">
    <property type="entry name" value="DihydroxyA_deHydtase"/>
</dbReference>
<keyword evidence="10" id="KW-0100">Branched-chain amino acid biosynthesis</keyword>
<dbReference type="UniPathway" id="UPA00049">
    <property type="reaction ID" value="UER00061"/>
</dbReference>
<evidence type="ECO:0000256" key="11">
    <source>
        <dbReference type="ARBA" id="ARBA00029304"/>
    </source>
</evidence>
<dbReference type="GO" id="GO:0046872">
    <property type="term" value="F:metal ion binding"/>
    <property type="evidence" value="ECO:0007669"/>
    <property type="project" value="UniProtKB-KW"/>
</dbReference>
<evidence type="ECO:0000256" key="4">
    <source>
        <dbReference type="ARBA" id="ARBA00022714"/>
    </source>
</evidence>
<keyword evidence="3" id="KW-0028">Amino-acid biosynthesis</keyword>
<comment type="pathway">
    <text evidence="12">Amino-acid biosynthesis; L-valine biosynthesis; L-valine from pyruvate: step 3/4.</text>
</comment>
<dbReference type="PANTHER" id="PTHR21000">
    <property type="entry name" value="DIHYDROXY-ACID DEHYDRATASE DAD"/>
    <property type="match status" value="1"/>
</dbReference>
<evidence type="ECO:0000256" key="12">
    <source>
        <dbReference type="ARBA" id="ARBA00029436"/>
    </source>
</evidence>
<keyword evidence="6" id="KW-0460">Magnesium</keyword>
<dbReference type="SUPFAM" id="SSF52016">
    <property type="entry name" value="LeuD/IlvD-like"/>
    <property type="match status" value="1"/>
</dbReference>
<protein>
    <recommendedName>
        <fullName evidence="14">dihydroxy-acid dehydratase</fullName>
        <ecNumber evidence="14">4.2.1.9</ecNumber>
    </recommendedName>
</protein>
<dbReference type="GO" id="GO:0009099">
    <property type="term" value="P:L-valine biosynthetic process"/>
    <property type="evidence" value="ECO:0007669"/>
    <property type="project" value="UniProtKB-UniPathway"/>
</dbReference>
<dbReference type="EMBL" id="UINC01003165">
    <property type="protein sequence ID" value="SVA03914.1"/>
    <property type="molecule type" value="Genomic_DNA"/>
</dbReference>
<keyword evidence="8" id="KW-0411">Iron-sulfur</keyword>
<dbReference type="GO" id="GO:0009097">
    <property type="term" value="P:isoleucine biosynthetic process"/>
    <property type="evidence" value="ECO:0007669"/>
    <property type="project" value="UniProtKB-UniPathway"/>
</dbReference>
<dbReference type="PROSITE" id="PS00886">
    <property type="entry name" value="ILVD_EDD_1"/>
    <property type="match status" value="1"/>
</dbReference>
<evidence type="ECO:0000259" key="16">
    <source>
        <dbReference type="Pfam" id="PF00920"/>
    </source>
</evidence>
<dbReference type="EC" id="4.2.1.9" evidence="14"/>
<comment type="cofactor">
    <cofactor evidence="1">
        <name>Mg(2+)</name>
        <dbReference type="ChEBI" id="CHEBI:18420"/>
    </cofactor>
</comment>
<evidence type="ECO:0000256" key="10">
    <source>
        <dbReference type="ARBA" id="ARBA00023304"/>
    </source>
</evidence>
<sequence>MSNVPGKTRSGAITDGPSRAPARSMLKAVGFDDDALRRPIIGVANTWIEIGPCNFHLRRLAEHVKAGVRAAGGTPMEFNTISISDGITMGSEGMRASLVSREVIADSIELVARGNMFDGLVVLVGCDKTIPGGVMALARLDVPGLVLYGGSIAPGQYDSHDVTIQDVFEAVGTHAAGNMTDQQLATLEAAACPGAGACGGQFTANTMSMVCELIGISPMGCNAVPALDSRKEEVAQDAGKLVMELARSNRCPRQVMTREALENGIASVAATGGSTNAVLHMLAIAREAGVSLTIDDFDRVSRRTPLLADLKPGGRFVATDLYQAGGSRLLAGRLLEAGVLNADPVTVTGKTIGVEASSATEAPGQEVVRPVSDPITPTGGLVVLKGNLSPDGCVVKVAGGYETRRHRGPARVFDSEEACFAAVEKGVLETGDVVVIRYEGPRGGPGMREMLAVTAAIVGAGLGDSVALLTDGRFSGATRGLMAGHVSPEAAEGGPIAAIRDGDVVVFDLQARELRVELDDVEIASRLREWQAPAPRYTSGVMAKYSRLVTSASEGAVTVA</sequence>
<gene>
    <name evidence="18" type="ORF">METZ01_LOCUS56768</name>
</gene>
<dbReference type="NCBIfam" id="NF002068">
    <property type="entry name" value="PRK00911.1"/>
    <property type="match status" value="1"/>
</dbReference>
<keyword evidence="7" id="KW-0408">Iron</keyword>
<evidence type="ECO:0000256" key="15">
    <source>
        <dbReference type="ARBA" id="ARBA00034078"/>
    </source>
</evidence>
<dbReference type="PANTHER" id="PTHR21000:SF5">
    <property type="entry name" value="DIHYDROXY-ACID DEHYDRATASE, MITOCHONDRIAL"/>
    <property type="match status" value="1"/>
</dbReference>
<dbReference type="NCBIfam" id="TIGR00110">
    <property type="entry name" value="ilvD"/>
    <property type="match status" value="1"/>
</dbReference>
<evidence type="ECO:0000256" key="1">
    <source>
        <dbReference type="ARBA" id="ARBA00001946"/>
    </source>
</evidence>
<name>A0A381SKE7_9ZZZZ</name>
<evidence type="ECO:0000256" key="3">
    <source>
        <dbReference type="ARBA" id="ARBA00022605"/>
    </source>
</evidence>
<comment type="cofactor">
    <cofactor evidence="15">
        <name>[2Fe-2S] cluster</name>
        <dbReference type="ChEBI" id="CHEBI:190135"/>
    </cofactor>
</comment>
<evidence type="ECO:0000256" key="6">
    <source>
        <dbReference type="ARBA" id="ARBA00022842"/>
    </source>
</evidence>
<dbReference type="AlphaFoldDB" id="A0A381SKE7"/>
<dbReference type="InterPro" id="IPR042096">
    <property type="entry name" value="Dihydro-acid_dehy_C"/>
</dbReference>
<evidence type="ECO:0000256" key="13">
    <source>
        <dbReference type="ARBA" id="ARBA00029437"/>
    </source>
</evidence>
<dbReference type="InterPro" id="IPR037237">
    <property type="entry name" value="IlvD/EDD_N"/>
</dbReference>
<keyword evidence="4" id="KW-0001">2Fe-2S</keyword>
<feature type="domain" description="Dihydroxy-acid/6-phosphogluconate dehydratase C-terminal" evidence="17">
    <location>
        <begin position="366"/>
        <end position="556"/>
    </location>
</feature>
<dbReference type="SUPFAM" id="SSF143975">
    <property type="entry name" value="IlvD/EDD N-terminal domain-like"/>
    <property type="match status" value="1"/>
</dbReference>
<dbReference type="Pfam" id="PF24877">
    <property type="entry name" value="ILV_EDD_C"/>
    <property type="match status" value="1"/>
</dbReference>
<keyword evidence="9" id="KW-0456">Lyase</keyword>
<evidence type="ECO:0000259" key="17">
    <source>
        <dbReference type="Pfam" id="PF24877"/>
    </source>
</evidence>
<evidence type="ECO:0000256" key="2">
    <source>
        <dbReference type="ARBA" id="ARBA00006486"/>
    </source>
</evidence>
<dbReference type="Pfam" id="PF00920">
    <property type="entry name" value="ILVD_EDD_N"/>
    <property type="match status" value="1"/>
</dbReference>
<accession>A0A381SKE7</accession>
<dbReference type="InterPro" id="IPR020558">
    <property type="entry name" value="DiOHA_6PGluconate_deHydtase_CS"/>
</dbReference>
<comment type="pathway">
    <text evidence="13">Amino-acid biosynthesis; L-isoleucine biosynthesis; L-isoleucine from 2-oxobutanoate: step 3/4.</text>
</comment>
<dbReference type="InterPro" id="IPR050165">
    <property type="entry name" value="DHAD_IlvD/Edd"/>
</dbReference>
<dbReference type="GO" id="GO:0004160">
    <property type="term" value="F:dihydroxy-acid dehydratase activity"/>
    <property type="evidence" value="ECO:0007669"/>
    <property type="project" value="UniProtKB-EC"/>
</dbReference>
<dbReference type="InterPro" id="IPR056740">
    <property type="entry name" value="ILV_EDD_C"/>
</dbReference>
<proteinExistence type="inferred from homology"/>
<dbReference type="PROSITE" id="PS00887">
    <property type="entry name" value="ILVD_EDD_2"/>
    <property type="match status" value="1"/>
</dbReference>
<evidence type="ECO:0000256" key="9">
    <source>
        <dbReference type="ARBA" id="ARBA00023239"/>
    </source>
</evidence>
<dbReference type="InterPro" id="IPR000581">
    <property type="entry name" value="ILV_EDD_N"/>
</dbReference>
<reference evidence="18" key="1">
    <citation type="submission" date="2018-05" db="EMBL/GenBank/DDBJ databases">
        <authorList>
            <person name="Lanie J.A."/>
            <person name="Ng W.-L."/>
            <person name="Kazmierczak K.M."/>
            <person name="Andrzejewski T.M."/>
            <person name="Davidsen T.M."/>
            <person name="Wayne K.J."/>
            <person name="Tettelin H."/>
            <person name="Glass J.I."/>
            <person name="Rusch D."/>
            <person name="Podicherti R."/>
            <person name="Tsui H.-C.T."/>
            <person name="Winkler M.E."/>
        </authorList>
    </citation>
    <scope>NUCLEOTIDE SEQUENCE</scope>
</reference>
<dbReference type="GO" id="GO:0051537">
    <property type="term" value="F:2 iron, 2 sulfur cluster binding"/>
    <property type="evidence" value="ECO:0007669"/>
    <property type="project" value="UniProtKB-KW"/>
</dbReference>
<evidence type="ECO:0000313" key="18">
    <source>
        <dbReference type="EMBL" id="SVA03914.1"/>
    </source>
</evidence>
<evidence type="ECO:0000256" key="8">
    <source>
        <dbReference type="ARBA" id="ARBA00023014"/>
    </source>
</evidence>